<comment type="caution">
    <text evidence="6">The sequence shown here is derived from an EMBL/GenBank/DDBJ whole genome shotgun (WGS) entry which is preliminary data.</text>
</comment>
<sequence length="161" mass="17675">MTDWNLPWKASCLCGGVQMKISAPPMVTMACHCRGCQKLTSGPYSLSMFLPEDGFDVTSGKPVLGGLKGEHRQYYCPDCKSWLFTRPAGMDLLNLRSTMLDNAAWAAPIMETGTADRLPFAQTGAEFSYEGFPPPSDFPAIMQAFADHGARPDKSEKRDQT</sequence>
<dbReference type="InterPro" id="IPR011057">
    <property type="entry name" value="Mss4-like_sf"/>
</dbReference>
<dbReference type="Gene3D" id="3.90.1590.10">
    <property type="entry name" value="glutathione-dependent formaldehyde- activating enzyme (gfa)"/>
    <property type="match status" value="1"/>
</dbReference>
<evidence type="ECO:0000313" key="6">
    <source>
        <dbReference type="EMBL" id="KCZ92982.1"/>
    </source>
</evidence>
<reference evidence="6 7" key="1">
    <citation type="journal article" date="2014" name="Antonie Van Leeuwenhoek">
        <title>Hyphomonas beringensis sp. nov. and Hyphomonas chukchiensis sp. nov., isolated from surface seawater of the Bering Sea and Chukchi Sea.</title>
        <authorList>
            <person name="Li C."/>
            <person name="Lai Q."/>
            <person name="Li G."/>
            <person name="Dong C."/>
            <person name="Wang J."/>
            <person name="Liao Y."/>
            <person name="Shao Z."/>
        </authorList>
    </citation>
    <scope>NUCLEOTIDE SEQUENCE [LARGE SCALE GENOMIC DNA]</scope>
    <source>
        <strain evidence="6 7">MHS-2</strain>
    </source>
</reference>
<dbReference type="PROSITE" id="PS51891">
    <property type="entry name" value="CENP_V_GFA"/>
    <property type="match status" value="1"/>
</dbReference>
<dbReference type="GO" id="GO:0046872">
    <property type="term" value="F:metal ion binding"/>
    <property type="evidence" value="ECO:0007669"/>
    <property type="project" value="UniProtKB-KW"/>
</dbReference>
<feature type="domain" description="CENP-V/GFA" evidence="5">
    <location>
        <begin position="8"/>
        <end position="106"/>
    </location>
</feature>
<proteinExistence type="inferred from homology"/>
<accession>A0A059FQU5</accession>
<dbReference type="RefSeq" id="WP_035616000.1">
    <property type="nucleotide sequence ID" value="NZ_ARYK01000003.1"/>
</dbReference>
<dbReference type="Proteomes" id="UP000025171">
    <property type="component" value="Unassembled WGS sequence"/>
</dbReference>
<gene>
    <name evidence="6" type="ORF">HJO_08502</name>
</gene>
<evidence type="ECO:0000259" key="5">
    <source>
        <dbReference type="PROSITE" id="PS51891"/>
    </source>
</evidence>
<evidence type="ECO:0000256" key="2">
    <source>
        <dbReference type="ARBA" id="ARBA00022723"/>
    </source>
</evidence>
<dbReference type="OrthoDB" id="9807246at2"/>
<dbReference type="PANTHER" id="PTHR33337:SF40">
    <property type="entry name" value="CENP-V_GFA DOMAIN-CONTAINING PROTEIN-RELATED"/>
    <property type="match status" value="1"/>
</dbReference>
<keyword evidence="2" id="KW-0479">Metal-binding</keyword>
<dbReference type="STRING" id="1280950.HJO_08502"/>
<dbReference type="Pfam" id="PF04828">
    <property type="entry name" value="GFA"/>
    <property type="match status" value="1"/>
</dbReference>
<comment type="similarity">
    <text evidence="1">Belongs to the Gfa family.</text>
</comment>
<evidence type="ECO:0000256" key="1">
    <source>
        <dbReference type="ARBA" id="ARBA00005495"/>
    </source>
</evidence>
<name>A0A059FQU5_9PROT</name>
<organism evidence="6 7">
    <name type="scientific">Hyphomonas johnsonii MHS-2</name>
    <dbReference type="NCBI Taxonomy" id="1280950"/>
    <lineage>
        <taxon>Bacteria</taxon>
        <taxon>Pseudomonadati</taxon>
        <taxon>Pseudomonadota</taxon>
        <taxon>Alphaproteobacteria</taxon>
        <taxon>Hyphomonadales</taxon>
        <taxon>Hyphomonadaceae</taxon>
        <taxon>Hyphomonas</taxon>
    </lineage>
</organism>
<dbReference type="AlphaFoldDB" id="A0A059FQU5"/>
<keyword evidence="4" id="KW-0456">Lyase</keyword>
<evidence type="ECO:0000256" key="3">
    <source>
        <dbReference type="ARBA" id="ARBA00022833"/>
    </source>
</evidence>
<evidence type="ECO:0000256" key="4">
    <source>
        <dbReference type="ARBA" id="ARBA00023239"/>
    </source>
</evidence>
<protein>
    <recommendedName>
        <fullName evidence="5">CENP-V/GFA domain-containing protein</fullName>
    </recommendedName>
</protein>
<keyword evidence="3" id="KW-0862">Zinc</keyword>
<dbReference type="GO" id="GO:0016846">
    <property type="term" value="F:carbon-sulfur lyase activity"/>
    <property type="evidence" value="ECO:0007669"/>
    <property type="project" value="InterPro"/>
</dbReference>
<dbReference type="EMBL" id="ARYK01000003">
    <property type="protein sequence ID" value="KCZ92982.1"/>
    <property type="molecule type" value="Genomic_DNA"/>
</dbReference>
<dbReference type="eggNOG" id="COG3791">
    <property type="taxonomic scope" value="Bacteria"/>
</dbReference>
<evidence type="ECO:0000313" key="7">
    <source>
        <dbReference type="Proteomes" id="UP000025171"/>
    </source>
</evidence>
<dbReference type="PANTHER" id="PTHR33337">
    <property type="entry name" value="GFA DOMAIN-CONTAINING PROTEIN"/>
    <property type="match status" value="1"/>
</dbReference>
<keyword evidence="7" id="KW-1185">Reference proteome</keyword>
<dbReference type="SUPFAM" id="SSF51316">
    <property type="entry name" value="Mss4-like"/>
    <property type="match status" value="1"/>
</dbReference>
<dbReference type="InterPro" id="IPR006913">
    <property type="entry name" value="CENP-V/GFA"/>
</dbReference>
<dbReference type="PATRIC" id="fig|1280950.3.peg.1700"/>